<dbReference type="Gene3D" id="3.30.160.60">
    <property type="entry name" value="Classic Zinc Finger"/>
    <property type="match status" value="1"/>
</dbReference>
<feature type="domain" description="C2H2-type" evidence="3">
    <location>
        <begin position="89"/>
        <end position="116"/>
    </location>
</feature>
<gene>
    <name evidence="4" type="ORF">SLEP1_g56976</name>
</gene>
<evidence type="ECO:0000256" key="1">
    <source>
        <dbReference type="PROSITE-ProRule" id="PRU00042"/>
    </source>
</evidence>
<proteinExistence type="predicted"/>
<dbReference type="InterPro" id="IPR036236">
    <property type="entry name" value="Znf_C2H2_sf"/>
</dbReference>
<feature type="compositionally biased region" description="Polar residues" evidence="2">
    <location>
        <begin position="8"/>
        <end position="21"/>
    </location>
</feature>
<dbReference type="PROSITE" id="PS00028">
    <property type="entry name" value="ZINC_FINGER_C2H2_1"/>
    <property type="match status" value="2"/>
</dbReference>
<evidence type="ECO:0000259" key="3">
    <source>
        <dbReference type="PROSITE" id="PS50157"/>
    </source>
</evidence>
<feature type="compositionally biased region" description="Basic residues" evidence="2">
    <location>
        <begin position="104"/>
        <end position="114"/>
    </location>
</feature>
<dbReference type="EMBL" id="BPVZ01000352">
    <property type="protein sequence ID" value="GKV50264.1"/>
    <property type="molecule type" value="Genomic_DNA"/>
</dbReference>
<dbReference type="GO" id="GO:0008270">
    <property type="term" value="F:zinc ion binding"/>
    <property type="evidence" value="ECO:0007669"/>
    <property type="project" value="UniProtKB-KW"/>
</dbReference>
<keyword evidence="1" id="KW-0862">Zinc</keyword>
<sequence length="192" mass="20921">MGEPFTHDSFSLSQPSVAKPTSSSAGCFPCRHCKQEFATLKAWAGHQKAHSRKLDAAAGPNFPANNKQEYPLLPLFRTAKPTNSSPGCFPCPHCEQEFATPKARAGHQKAHSRKRDAAAGPNFPANNQQEHPLDPLFCTFPHLQPPPHQQHEDQNLASSSVPRSLLCVSTADALSTTTDEDDSANMDLTLRL</sequence>
<accession>A0AAV5MM89</accession>
<evidence type="ECO:0000256" key="2">
    <source>
        <dbReference type="SAM" id="MobiDB-lite"/>
    </source>
</evidence>
<evidence type="ECO:0000313" key="4">
    <source>
        <dbReference type="EMBL" id="GKV50264.1"/>
    </source>
</evidence>
<comment type="caution">
    <text evidence="4">The sequence shown here is derived from an EMBL/GenBank/DDBJ whole genome shotgun (WGS) entry which is preliminary data.</text>
</comment>
<dbReference type="SUPFAM" id="SSF57667">
    <property type="entry name" value="beta-beta-alpha zinc fingers"/>
    <property type="match status" value="1"/>
</dbReference>
<keyword evidence="1" id="KW-0863">Zinc-finger</keyword>
<reference evidence="4 5" key="1">
    <citation type="journal article" date="2021" name="Commun. Biol.">
        <title>The genome of Shorea leprosula (Dipterocarpaceae) highlights the ecological relevance of drought in aseasonal tropical rainforests.</title>
        <authorList>
            <person name="Ng K.K.S."/>
            <person name="Kobayashi M.J."/>
            <person name="Fawcett J.A."/>
            <person name="Hatakeyama M."/>
            <person name="Paape T."/>
            <person name="Ng C.H."/>
            <person name="Ang C.C."/>
            <person name="Tnah L.H."/>
            <person name="Lee C.T."/>
            <person name="Nishiyama T."/>
            <person name="Sese J."/>
            <person name="O'Brien M.J."/>
            <person name="Copetti D."/>
            <person name="Mohd Noor M.I."/>
            <person name="Ong R.C."/>
            <person name="Putra M."/>
            <person name="Sireger I.Z."/>
            <person name="Indrioko S."/>
            <person name="Kosugi Y."/>
            <person name="Izuno A."/>
            <person name="Isagi Y."/>
            <person name="Lee S.L."/>
            <person name="Shimizu K.K."/>
        </authorList>
    </citation>
    <scope>NUCLEOTIDE SEQUENCE [LARGE SCALE GENOMIC DNA]</scope>
    <source>
        <strain evidence="4">214</strain>
    </source>
</reference>
<name>A0AAV5MM89_9ROSI</name>
<protein>
    <recommendedName>
        <fullName evidence="3">C2H2-type domain-containing protein</fullName>
    </recommendedName>
</protein>
<dbReference type="Proteomes" id="UP001054252">
    <property type="component" value="Unassembled WGS sequence"/>
</dbReference>
<dbReference type="SMART" id="SM00355">
    <property type="entry name" value="ZnF_C2H2"/>
    <property type="match status" value="2"/>
</dbReference>
<keyword evidence="1" id="KW-0479">Metal-binding</keyword>
<keyword evidence="5" id="KW-1185">Reference proteome</keyword>
<dbReference type="AlphaFoldDB" id="A0AAV5MM89"/>
<evidence type="ECO:0000313" key="5">
    <source>
        <dbReference type="Proteomes" id="UP001054252"/>
    </source>
</evidence>
<dbReference type="PROSITE" id="PS50157">
    <property type="entry name" value="ZINC_FINGER_C2H2_2"/>
    <property type="match status" value="2"/>
</dbReference>
<feature type="region of interest" description="Disordered" evidence="2">
    <location>
        <begin position="100"/>
        <end position="129"/>
    </location>
</feature>
<organism evidence="4 5">
    <name type="scientific">Rubroshorea leprosula</name>
    <dbReference type="NCBI Taxonomy" id="152421"/>
    <lineage>
        <taxon>Eukaryota</taxon>
        <taxon>Viridiplantae</taxon>
        <taxon>Streptophyta</taxon>
        <taxon>Embryophyta</taxon>
        <taxon>Tracheophyta</taxon>
        <taxon>Spermatophyta</taxon>
        <taxon>Magnoliopsida</taxon>
        <taxon>eudicotyledons</taxon>
        <taxon>Gunneridae</taxon>
        <taxon>Pentapetalae</taxon>
        <taxon>rosids</taxon>
        <taxon>malvids</taxon>
        <taxon>Malvales</taxon>
        <taxon>Dipterocarpaceae</taxon>
        <taxon>Rubroshorea</taxon>
    </lineage>
</organism>
<feature type="domain" description="C2H2-type" evidence="3">
    <location>
        <begin position="28"/>
        <end position="55"/>
    </location>
</feature>
<feature type="region of interest" description="Disordered" evidence="2">
    <location>
        <begin position="1"/>
        <end position="21"/>
    </location>
</feature>
<dbReference type="InterPro" id="IPR013087">
    <property type="entry name" value="Znf_C2H2_type"/>
</dbReference>